<evidence type="ECO:0000313" key="1">
    <source>
        <dbReference type="EMBL" id="RCH77720.1"/>
    </source>
</evidence>
<dbReference type="EMBL" id="PJQM01007791">
    <property type="protein sequence ID" value="RCH77720.1"/>
    <property type="molecule type" value="Genomic_DNA"/>
</dbReference>
<evidence type="ECO:0000313" key="2">
    <source>
        <dbReference type="Proteomes" id="UP000253551"/>
    </source>
</evidence>
<dbReference type="OrthoDB" id="775571at2759"/>
<keyword evidence="2" id="KW-1185">Reference proteome</keyword>
<accession>A0A367IJ75</accession>
<dbReference type="Proteomes" id="UP000253551">
    <property type="component" value="Unassembled WGS sequence"/>
</dbReference>
<protein>
    <submittedName>
        <fullName evidence="1">Uncharacterized protein</fullName>
    </submittedName>
</protein>
<feature type="non-terminal residue" evidence="1">
    <location>
        <position position="98"/>
    </location>
</feature>
<feature type="non-terminal residue" evidence="1">
    <location>
        <position position="1"/>
    </location>
</feature>
<sequence>SQTRIMQVLISVLQDIILFGVILDDYRSTTLEHEDKLEMKCRKVFEQFQKNMTVFLHVLTLLEQKGSGRLGNILNTTRKSIFNELYIKHEGRHGIDVF</sequence>
<dbReference type="STRING" id="4846.A0A367IJ75"/>
<gene>
    <name evidence="1" type="ORF">CU098_001050</name>
</gene>
<dbReference type="AlphaFoldDB" id="A0A367IJ75"/>
<reference evidence="1 2" key="1">
    <citation type="journal article" date="2018" name="G3 (Bethesda)">
        <title>Phylogenetic and Phylogenomic Definition of Rhizopus Species.</title>
        <authorList>
            <person name="Gryganskyi A.P."/>
            <person name="Golan J."/>
            <person name="Dolatabadi S."/>
            <person name="Mondo S."/>
            <person name="Robb S."/>
            <person name="Idnurm A."/>
            <person name="Muszewska A."/>
            <person name="Steczkiewicz K."/>
            <person name="Masonjones S."/>
            <person name="Liao H.L."/>
            <person name="Gajdeczka M.T."/>
            <person name="Anike F."/>
            <person name="Vuek A."/>
            <person name="Anishchenko I.M."/>
            <person name="Voigt K."/>
            <person name="de Hoog G.S."/>
            <person name="Smith M.E."/>
            <person name="Heitman J."/>
            <person name="Vilgalys R."/>
            <person name="Stajich J.E."/>
        </authorList>
    </citation>
    <scope>NUCLEOTIDE SEQUENCE [LARGE SCALE GENOMIC DNA]</scope>
    <source>
        <strain evidence="1 2">LSU 92-RS-03</strain>
    </source>
</reference>
<comment type="caution">
    <text evidence="1">The sequence shown here is derived from an EMBL/GenBank/DDBJ whole genome shotgun (WGS) entry which is preliminary data.</text>
</comment>
<name>A0A367IJ75_RHIST</name>
<proteinExistence type="predicted"/>
<organism evidence="1 2">
    <name type="scientific">Rhizopus stolonifer</name>
    <name type="common">Rhizopus nigricans</name>
    <dbReference type="NCBI Taxonomy" id="4846"/>
    <lineage>
        <taxon>Eukaryota</taxon>
        <taxon>Fungi</taxon>
        <taxon>Fungi incertae sedis</taxon>
        <taxon>Mucoromycota</taxon>
        <taxon>Mucoromycotina</taxon>
        <taxon>Mucoromycetes</taxon>
        <taxon>Mucorales</taxon>
        <taxon>Mucorineae</taxon>
        <taxon>Rhizopodaceae</taxon>
        <taxon>Rhizopus</taxon>
    </lineage>
</organism>